<dbReference type="InterPro" id="IPR039478">
    <property type="entry name" value="FAM184A/B_N"/>
</dbReference>
<feature type="coiled-coil region" evidence="2">
    <location>
        <begin position="674"/>
        <end position="981"/>
    </location>
</feature>
<feature type="coiled-coil region" evidence="2">
    <location>
        <begin position="55"/>
        <end position="157"/>
    </location>
</feature>
<evidence type="ECO:0000256" key="2">
    <source>
        <dbReference type="SAM" id="Coils"/>
    </source>
</evidence>
<name>A0ABD0MAI8_9CAEN</name>
<dbReference type="PANTHER" id="PTHR18870:SF9">
    <property type="entry name" value="PROTEIN TAG-278-RELATED"/>
    <property type="match status" value="1"/>
</dbReference>
<comment type="caution">
    <text evidence="5">The sequence shown here is derived from an EMBL/GenBank/DDBJ whole genome shotgun (WGS) entry which is preliminary data.</text>
</comment>
<feature type="region of interest" description="Disordered" evidence="3">
    <location>
        <begin position="1011"/>
        <end position="1074"/>
    </location>
</feature>
<evidence type="ECO:0000313" key="6">
    <source>
        <dbReference type="Proteomes" id="UP001519460"/>
    </source>
</evidence>
<evidence type="ECO:0000256" key="3">
    <source>
        <dbReference type="SAM" id="MobiDB-lite"/>
    </source>
</evidence>
<evidence type="ECO:0000313" key="5">
    <source>
        <dbReference type="EMBL" id="KAK7508630.1"/>
    </source>
</evidence>
<reference evidence="5 6" key="1">
    <citation type="journal article" date="2023" name="Sci. Data">
        <title>Genome assembly of the Korean intertidal mud-creeper Batillaria attramentaria.</title>
        <authorList>
            <person name="Patra A.K."/>
            <person name="Ho P.T."/>
            <person name="Jun S."/>
            <person name="Lee S.J."/>
            <person name="Kim Y."/>
            <person name="Won Y.J."/>
        </authorList>
    </citation>
    <scope>NUCLEOTIDE SEQUENCE [LARGE SCALE GENOMIC DNA]</scope>
    <source>
        <strain evidence="5">Wonlab-2016</strain>
    </source>
</reference>
<sequence>MATGKMSFNYYQNGKYGSLPHNPQKDMEVTQDMHLKMSKKIAQLTKVIYALNTKNDENEAVLQGLRDQHEEEKQQLLGEMQAKIQLYKSRLEGETDHRRQISILQTRISDYETQNASVEERFARLKEETSLREQRLQQEHNQQIQQLTQDVLRAKREFEEHLQGFEAWKAQSEAEHTAAMQDAEIRHAKELDEIRGFQRNQDTEWLNQCAEIEDRFKGEILSLQDRLAAEHAQRLKMEEEFSQKLEKAQAFYEKELQALQQNRAANFEGELSALRDQQEKLKNDFAAQEKELRKQIDRLVRQLADAEDAAEAHKQAEERLMKELGSKDSSTLEAAHQETAAALARLRDVETELSASKERCSDQAQDLLQKSALIGELEANKMQKAAQVEELTNKLNDLHQRLAQLTAERASLESQQHSLSTEQQSQLASLRQMIQDLTVEKETMRQKYEREVQSLKQLMEEKVKDVTSMLEGKLAASEKQHAEERDRDRKAAADVLLQTKQDMQSKFDEEQNKLKAEKDSIQAEFDRVKADLLARCKQAEEEVDRLTKMVRESEQGLGSASSHINSLKEAAASLKSELDKTRTELKTTKTTSANLKAELDKLQLLHNSKMAEWQLELKSRLEKLAAELDTKWTDTMKAECTKLKQELTAQKDDEKRAALEHLTQLKDEEIAALRASFETKVTHLSRQVDDLRAKLDKAHAASSEEQEYALKIQHMEKMHEDTMETTIKQKDLEKEELEKKLKASHMEDLKAQMAAHKATLHTAQEVAEQTLKMQLKEAEEKFRSEQDKLRTELQEKLETEVENLRKSHGSELRSARMELERAVEISKQKERDHQLRAEELQEEISQRETHIVKLKEEVKRLQAAINSLNRAIADKDKDTQRVRGELKEQFRQLEERLRHDHKRAIENLSADQAREQQELLTQFNQAQDILKDKISELQIMLSDAEERYNQRDSRPEDLELIQQLRMEVQEREMRVKQLIDEKRFYQLELVNRETNFNKVFNTTPNVGVLNPLTASKPKKKGEKVPLKHASAPSLNAHIPAQRLDPLPNSPIHDGNLNPTKPLPQPGGFTKKFVK</sequence>
<keyword evidence="1 2" id="KW-0175">Coiled coil</keyword>
<dbReference type="PANTHER" id="PTHR18870">
    <property type="entry name" value="PROTEIN TAG-278-RELATED"/>
    <property type="match status" value="1"/>
</dbReference>
<dbReference type="Proteomes" id="UP001519460">
    <property type="component" value="Unassembled WGS sequence"/>
</dbReference>
<keyword evidence="6" id="KW-1185">Reference proteome</keyword>
<organism evidence="5 6">
    <name type="scientific">Batillaria attramentaria</name>
    <dbReference type="NCBI Taxonomy" id="370345"/>
    <lineage>
        <taxon>Eukaryota</taxon>
        <taxon>Metazoa</taxon>
        <taxon>Spiralia</taxon>
        <taxon>Lophotrochozoa</taxon>
        <taxon>Mollusca</taxon>
        <taxon>Gastropoda</taxon>
        <taxon>Caenogastropoda</taxon>
        <taxon>Sorbeoconcha</taxon>
        <taxon>Cerithioidea</taxon>
        <taxon>Batillariidae</taxon>
        <taxon>Batillaria</taxon>
    </lineage>
</organism>
<evidence type="ECO:0000256" key="1">
    <source>
        <dbReference type="ARBA" id="ARBA00023054"/>
    </source>
</evidence>
<dbReference type="EMBL" id="JACVVK020000001">
    <property type="protein sequence ID" value="KAK7508630.1"/>
    <property type="molecule type" value="Genomic_DNA"/>
</dbReference>
<dbReference type="AlphaFoldDB" id="A0ABD0MAI8"/>
<protein>
    <recommendedName>
        <fullName evidence="4">Protein FAM184A/B N-terminal domain-containing protein</fullName>
    </recommendedName>
</protein>
<gene>
    <name evidence="5" type="ORF">BaRGS_00000196</name>
</gene>
<feature type="coiled-coil region" evidence="2">
    <location>
        <begin position="493"/>
        <end position="605"/>
    </location>
</feature>
<accession>A0ABD0MAI8</accession>
<dbReference type="Pfam" id="PF15665">
    <property type="entry name" value="FAM184"/>
    <property type="match status" value="1"/>
</dbReference>
<evidence type="ECO:0000259" key="4">
    <source>
        <dbReference type="Pfam" id="PF15665"/>
    </source>
</evidence>
<feature type="coiled-coil region" evidence="2">
    <location>
        <begin position="242"/>
        <end position="465"/>
    </location>
</feature>
<proteinExistence type="predicted"/>
<feature type="domain" description="Protein FAM184A/B N-terminal" evidence="4">
    <location>
        <begin position="47"/>
        <end position="256"/>
    </location>
</feature>